<accession>A0ABM7SDN3</accession>
<keyword evidence="2" id="KW-1185">Reference proteome</keyword>
<dbReference type="RefSeq" id="WP_221272314.1">
    <property type="nucleotide sequence ID" value="NZ_AP024819.1"/>
</dbReference>
<dbReference type="PANTHER" id="PTHR42927">
    <property type="entry name" value="HELICASE SUPERFAMILY 1 AND 2 DOMAIN-CONTAINING PROTEIN"/>
    <property type="match status" value="1"/>
</dbReference>
<dbReference type="PANTHER" id="PTHR42927:SF1">
    <property type="entry name" value="HELICASE SUPERFAMILY 1 AND 2 DOMAIN-CONTAINING PROTEIN"/>
    <property type="match status" value="1"/>
</dbReference>
<proteinExistence type="predicted"/>
<evidence type="ECO:0000313" key="2">
    <source>
        <dbReference type="Proteomes" id="UP000826146"/>
    </source>
</evidence>
<dbReference type="Proteomes" id="UP000826146">
    <property type="component" value="Chromosome"/>
</dbReference>
<dbReference type="EMBL" id="AP024819">
    <property type="protein sequence ID" value="BCZ18865.1"/>
    <property type="molecule type" value="Genomic_DNA"/>
</dbReference>
<evidence type="ECO:0000313" key="1">
    <source>
        <dbReference type="EMBL" id="BCZ18865.1"/>
    </source>
</evidence>
<sequence>MLHTMYVDKALSGVACVQTLSRLNRTDTNYPDKIDTCILDFVNDVTTIAKAFEPYYKKTSLAEPSDPDKLFDLKTHLDSYGVYTLEEVEAFNAALFEQAPLPQIHAMLDRMVQRYNDVEQDSQQEFYSKAKSYLKNYAFLVQILLFQDLSLEKLSRLLTHLIKKLASLRGDLDTDITKVVALGAYHLNPNKEVSIQLEGSKELHPSQADGSSHIPQSQLEKLSEILETFHREYGITLDEHAKQAQAKVLNDVLNSMRSNQNFMENFNNS</sequence>
<dbReference type="InterPro" id="IPR027417">
    <property type="entry name" value="P-loop_NTPase"/>
</dbReference>
<reference evidence="1 2" key="1">
    <citation type="submission" date="2021-07" db="EMBL/GenBank/DDBJ databases">
        <title>Novel Helicobacter sp. Isolated from a cat.</title>
        <authorList>
            <person name="Rimbara E."/>
            <person name="Suzuki M."/>
        </authorList>
    </citation>
    <scope>NUCLEOTIDE SEQUENCE [LARGE SCALE GENOMIC DNA]</scope>
    <source>
        <strain evidence="2">NHP19-012</strain>
    </source>
</reference>
<name>A0ABM7SDN3_9HELI</name>
<dbReference type="Gene3D" id="3.40.50.300">
    <property type="entry name" value="P-loop containing nucleotide triphosphate hydrolases"/>
    <property type="match status" value="1"/>
</dbReference>
<protein>
    <submittedName>
        <fullName evidence="1">Uncharacterized protein</fullName>
    </submittedName>
</protein>
<gene>
    <name evidence="1" type="ORF">NHP190012_05070</name>
</gene>
<organism evidence="1 2">
    <name type="scientific">Helicobacter gastrofelis</name>
    <dbReference type="NCBI Taxonomy" id="2849642"/>
    <lineage>
        <taxon>Bacteria</taxon>
        <taxon>Pseudomonadati</taxon>
        <taxon>Campylobacterota</taxon>
        <taxon>Epsilonproteobacteria</taxon>
        <taxon>Campylobacterales</taxon>
        <taxon>Helicobacteraceae</taxon>
        <taxon>Helicobacter</taxon>
    </lineage>
</organism>